<evidence type="ECO:0000256" key="1">
    <source>
        <dbReference type="SAM" id="MobiDB-lite"/>
    </source>
</evidence>
<protein>
    <submittedName>
        <fullName evidence="3">DUF559 domain-containing protein</fullName>
    </submittedName>
</protein>
<dbReference type="SUPFAM" id="SSF52980">
    <property type="entry name" value="Restriction endonuclease-like"/>
    <property type="match status" value="1"/>
</dbReference>
<dbReference type="Pfam" id="PF04480">
    <property type="entry name" value="DUF559"/>
    <property type="match status" value="1"/>
</dbReference>
<reference evidence="3 4" key="1">
    <citation type="submission" date="2018-04" db="EMBL/GenBank/DDBJ databases">
        <title>Methylobacterium sp. PR1016A genome.</title>
        <authorList>
            <person name="Park W."/>
        </authorList>
    </citation>
    <scope>NUCLEOTIDE SEQUENCE [LARGE SCALE GENOMIC DNA]</scope>
    <source>
        <strain evidence="3 4">PR1016A</strain>
    </source>
</reference>
<keyword evidence="4" id="KW-1185">Reference proteome</keyword>
<dbReference type="OrthoDB" id="9798754at2"/>
<dbReference type="Gene3D" id="3.40.960.10">
    <property type="entry name" value="VSR Endonuclease"/>
    <property type="match status" value="1"/>
</dbReference>
<sequence length="177" mass="20136">MVPVRTVPLYPETWFPSPAPHPRGTLPRRAGRGQGRELEEGRVEHEKRNPASGRLRDFAKDQRSLATRAEALFWSQVRAGRLSGHTFKRQVPITPYIVDLLCPSARLIVELDGEPHDTVERRRRDATRDAWLRSQTFEIMRFSNDAFLGPPQRTLDAALAAVERRTTPLPPNADRIA</sequence>
<dbReference type="InterPro" id="IPR007569">
    <property type="entry name" value="DUF559"/>
</dbReference>
<name>A0A2R4WFC5_9HYPH</name>
<dbReference type="Proteomes" id="UP000244755">
    <property type="component" value="Chromosome 1"/>
</dbReference>
<evidence type="ECO:0000313" key="3">
    <source>
        <dbReference type="EMBL" id="AWB20257.1"/>
    </source>
</evidence>
<dbReference type="PANTHER" id="PTHR38590:SF1">
    <property type="entry name" value="BLL0828 PROTEIN"/>
    <property type="match status" value="1"/>
</dbReference>
<dbReference type="InterPro" id="IPR011335">
    <property type="entry name" value="Restrct_endonuc-II-like"/>
</dbReference>
<feature type="compositionally biased region" description="Basic and acidic residues" evidence="1">
    <location>
        <begin position="34"/>
        <end position="51"/>
    </location>
</feature>
<feature type="region of interest" description="Disordered" evidence="1">
    <location>
        <begin position="13"/>
        <end position="51"/>
    </location>
</feature>
<organism evidence="3 4">
    <name type="scientific">Methylobacterium currus</name>
    <dbReference type="NCBI Taxonomy" id="2051553"/>
    <lineage>
        <taxon>Bacteria</taxon>
        <taxon>Pseudomonadati</taxon>
        <taxon>Pseudomonadota</taxon>
        <taxon>Alphaproteobacteria</taxon>
        <taxon>Hyphomicrobiales</taxon>
        <taxon>Methylobacteriaceae</taxon>
        <taxon>Methylobacterium</taxon>
    </lineage>
</organism>
<dbReference type="PANTHER" id="PTHR38590">
    <property type="entry name" value="BLL0828 PROTEIN"/>
    <property type="match status" value="1"/>
</dbReference>
<proteinExistence type="predicted"/>
<evidence type="ECO:0000313" key="4">
    <source>
        <dbReference type="Proteomes" id="UP000244755"/>
    </source>
</evidence>
<evidence type="ECO:0000259" key="2">
    <source>
        <dbReference type="Pfam" id="PF04480"/>
    </source>
</evidence>
<dbReference type="InterPro" id="IPR047216">
    <property type="entry name" value="Endonuclease_DUF559_bact"/>
</dbReference>
<accession>A0A2R4WFC5</accession>
<feature type="domain" description="DUF559" evidence="2">
    <location>
        <begin position="55"/>
        <end position="162"/>
    </location>
</feature>
<gene>
    <name evidence="3" type="ORF">DA075_04335</name>
</gene>
<dbReference type="KEGG" id="mee:DA075_04335"/>
<dbReference type="EMBL" id="CP028843">
    <property type="protein sequence ID" value="AWB20257.1"/>
    <property type="molecule type" value="Genomic_DNA"/>
</dbReference>
<dbReference type="AlphaFoldDB" id="A0A2R4WFC5"/>